<comment type="caution">
    <text evidence="1">The sequence shown here is derived from an EMBL/GenBank/DDBJ whole genome shotgun (WGS) entry which is preliminary data.</text>
</comment>
<dbReference type="EMBL" id="JBGNUJ010000008">
    <property type="protein sequence ID" value="KAL3956180.1"/>
    <property type="molecule type" value="Genomic_DNA"/>
</dbReference>
<reference evidence="1" key="1">
    <citation type="submission" date="2024-12" db="EMBL/GenBank/DDBJ databases">
        <title>Comparative genomics and development of molecular markers within Purpureocillium lilacinum and among Purpureocillium species.</title>
        <authorList>
            <person name="Yeh Z.-Y."/>
            <person name="Ni N.-T."/>
            <person name="Lo P.-H."/>
            <person name="Mushyakhwo K."/>
            <person name="Lin C.-F."/>
            <person name="Nai Y.-S."/>
        </authorList>
    </citation>
    <scope>NUCLEOTIDE SEQUENCE</scope>
    <source>
        <strain evidence="1">NCHU-NPUST-175</strain>
    </source>
</reference>
<gene>
    <name evidence="1" type="ORF">ACCO45_009026</name>
</gene>
<name>A0ACC4DLF9_PURLI</name>
<accession>A0ACC4DLF9</accession>
<evidence type="ECO:0000313" key="1">
    <source>
        <dbReference type="EMBL" id="KAL3956180.1"/>
    </source>
</evidence>
<dbReference type="Proteomes" id="UP001638806">
    <property type="component" value="Unassembled WGS sequence"/>
</dbReference>
<keyword evidence="2" id="KW-1185">Reference proteome</keyword>
<protein>
    <submittedName>
        <fullName evidence="1">Uncharacterized protein</fullName>
    </submittedName>
</protein>
<evidence type="ECO:0000313" key="2">
    <source>
        <dbReference type="Proteomes" id="UP001638806"/>
    </source>
</evidence>
<organism evidence="1 2">
    <name type="scientific">Purpureocillium lilacinum</name>
    <name type="common">Paecilomyces lilacinus</name>
    <dbReference type="NCBI Taxonomy" id="33203"/>
    <lineage>
        <taxon>Eukaryota</taxon>
        <taxon>Fungi</taxon>
        <taxon>Dikarya</taxon>
        <taxon>Ascomycota</taxon>
        <taxon>Pezizomycotina</taxon>
        <taxon>Sordariomycetes</taxon>
        <taxon>Hypocreomycetidae</taxon>
        <taxon>Hypocreales</taxon>
        <taxon>Ophiocordycipitaceae</taxon>
        <taxon>Purpureocillium</taxon>
    </lineage>
</organism>
<sequence>MARLHILALLIAALVALASASCACTDLLQMHLLQEQHHHSLRAKKRRLLISVLSSPINIPELLAGPATRRRHQPSAPAGNTRRSASSSCSECTKAFCLSQGISFCKDAKEENVVTMCFQRDSNKDKIIVWGFILGTSGLLGWSAFKRVIEWREGRAMGRQDISYAPVTSGGQ</sequence>
<proteinExistence type="predicted"/>